<dbReference type="InterPro" id="IPR011051">
    <property type="entry name" value="RmlC_Cupin_sf"/>
</dbReference>
<dbReference type="InterPro" id="IPR006045">
    <property type="entry name" value="Cupin_1"/>
</dbReference>
<dbReference type="InterPro" id="IPR014710">
    <property type="entry name" value="RmlC-like_jellyroll"/>
</dbReference>
<dbReference type="PANTHER" id="PTHR36448">
    <property type="entry name" value="BLR7373 PROTEIN"/>
    <property type="match status" value="1"/>
</dbReference>
<dbReference type="OrthoDB" id="2446447at2759"/>
<dbReference type="PANTHER" id="PTHR36448:SF3">
    <property type="entry name" value="CUPIN TYPE-2 DOMAIN-CONTAINING PROTEIN"/>
    <property type="match status" value="1"/>
</dbReference>
<dbReference type="Pfam" id="PF00190">
    <property type="entry name" value="Cupin_1"/>
    <property type="match status" value="1"/>
</dbReference>
<name>A0A4U0TR66_9PEZI</name>
<gene>
    <name evidence="2" type="ORF">B0A50_06413</name>
</gene>
<dbReference type="SUPFAM" id="SSF51182">
    <property type="entry name" value="RmlC-like cupins"/>
    <property type="match status" value="1"/>
</dbReference>
<evidence type="ECO:0000259" key="1">
    <source>
        <dbReference type="Pfam" id="PF00190"/>
    </source>
</evidence>
<sequence>MPENQVRVHTHYLPPTTLIPNSPYPLLHYPALLPNPHPSHIHTLFTTNAWKTHWIYRYGATQKSHYHSSAHECMAVLTGTATIRFGAGDTNPTCTDDDLAASTHGPDHEAGGVEIQARAGDVFVVPAGVSHKTFDAKPQAEFALLTPGTGHGIEVAEGEGVEVGKVLEGVKLEGFTMIGSYPVGGEWDFCDGGEGEEKRRRAWGLPKPGSDPVLGMAGEGLCGLW</sequence>
<evidence type="ECO:0000313" key="2">
    <source>
        <dbReference type="EMBL" id="TKA24653.1"/>
    </source>
</evidence>
<keyword evidence="3" id="KW-1185">Reference proteome</keyword>
<dbReference type="EMBL" id="NAJL01000042">
    <property type="protein sequence ID" value="TKA24653.1"/>
    <property type="molecule type" value="Genomic_DNA"/>
</dbReference>
<accession>A0A4U0TR66</accession>
<dbReference type="AlphaFoldDB" id="A0A4U0TR66"/>
<dbReference type="InterPro" id="IPR047121">
    <property type="entry name" value="YjiB-like"/>
</dbReference>
<reference evidence="2 3" key="1">
    <citation type="submission" date="2017-03" db="EMBL/GenBank/DDBJ databases">
        <title>Genomes of endolithic fungi from Antarctica.</title>
        <authorList>
            <person name="Coleine C."/>
            <person name="Masonjones S."/>
            <person name="Stajich J.E."/>
        </authorList>
    </citation>
    <scope>NUCLEOTIDE SEQUENCE [LARGE SCALE GENOMIC DNA]</scope>
    <source>
        <strain evidence="2 3">CCFEE 6315</strain>
    </source>
</reference>
<protein>
    <recommendedName>
        <fullName evidence="1">Cupin type-1 domain-containing protein</fullName>
    </recommendedName>
</protein>
<dbReference type="Proteomes" id="UP000308549">
    <property type="component" value="Unassembled WGS sequence"/>
</dbReference>
<evidence type="ECO:0000313" key="3">
    <source>
        <dbReference type="Proteomes" id="UP000308549"/>
    </source>
</evidence>
<proteinExistence type="predicted"/>
<dbReference type="Gene3D" id="2.60.120.10">
    <property type="entry name" value="Jelly Rolls"/>
    <property type="match status" value="1"/>
</dbReference>
<feature type="domain" description="Cupin type-1" evidence="1">
    <location>
        <begin position="55"/>
        <end position="145"/>
    </location>
</feature>
<dbReference type="CDD" id="cd02219">
    <property type="entry name" value="cupin_YjlB-like"/>
    <property type="match status" value="1"/>
</dbReference>
<comment type="caution">
    <text evidence="2">The sequence shown here is derived from an EMBL/GenBank/DDBJ whole genome shotgun (WGS) entry which is preliminary data.</text>
</comment>
<organism evidence="2 3">
    <name type="scientific">Salinomyces thailandicus</name>
    <dbReference type="NCBI Taxonomy" id="706561"/>
    <lineage>
        <taxon>Eukaryota</taxon>
        <taxon>Fungi</taxon>
        <taxon>Dikarya</taxon>
        <taxon>Ascomycota</taxon>
        <taxon>Pezizomycotina</taxon>
        <taxon>Dothideomycetes</taxon>
        <taxon>Dothideomycetidae</taxon>
        <taxon>Mycosphaerellales</taxon>
        <taxon>Teratosphaeriaceae</taxon>
        <taxon>Salinomyces</taxon>
    </lineage>
</organism>